<sequence length="357" mass="40783">MVQEPDVGATVLALGLQQVRHASRHQHVVRHRVGIQWKTKAALFCLVATLRDRRRLHEAHRHAGTIAVPRTDLHEERVDLDPLLQVTRRDPRTSTNGKVAAPDHFELVRSCLKVVEFEGPPGVGLAALTVEAHAAACANQLGVHAHARERGAVGQHHPPADHVRVRALPHRGGWGGEFFRWRRCGNLRHRERDGRQRLARRSVERRRPRVETRLCRIARHVHAGRLNGRHHGGVRNRTLACCRGGVERRPDRRRESGHQNQQDACDLRRSERRRRRTHRRDLPSLRSLREGDQPDRPGPAVSATGCVELAPEFREPPMQPRSHGRIGHPFPRGDLPGRETFEPAQQHRRSEWLGEFE</sequence>
<reference evidence="2 3" key="1">
    <citation type="submission" date="2019-02" db="EMBL/GenBank/DDBJ databases">
        <title>Deep-cultivation of Planctomycetes and their phenomic and genomic characterization uncovers novel biology.</title>
        <authorList>
            <person name="Wiegand S."/>
            <person name="Jogler M."/>
            <person name="Boedeker C."/>
            <person name="Pinto D."/>
            <person name="Vollmers J."/>
            <person name="Rivas-Marin E."/>
            <person name="Kohn T."/>
            <person name="Peeters S.H."/>
            <person name="Heuer A."/>
            <person name="Rast P."/>
            <person name="Oberbeckmann S."/>
            <person name="Bunk B."/>
            <person name="Jeske O."/>
            <person name="Meyerdierks A."/>
            <person name="Storesund J.E."/>
            <person name="Kallscheuer N."/>
            <person name="Luecker S."/>
            <person name="Lage O.M."/>
            <person name="Pohl T."/>
            <person name="Merkel B.J."/>
            <person name="Hornburger P."/>
            <person name="Mueller R.-W."/>
            <person name="Bruemmer F."/>
            <person name="Labrenz M."/>
            <person name="Spormann A.M."/>
            <person name="Op den Camp H."/>
            <person name="Overmann J."/>
            <person name="Amann R."/>
            <person name="Jetten M.S.M."/>
            <person name="Mascher T."/>
            <person name="Medema M.H."/>
            <person name="Devos D.P."/>
            <person name="Kaster A.-K."/>
            <person name="Ovreas L."/>
            <person name="Rohde M."/>
            <person name="Galperin M.Y."/>
            <person name="Jogler C."/>
        </authorList>
    </citation>
    <scope>NUCLEOTIDE SEQUENCE [LARGE SCALE GENOMIC DNA]</scope>
    <source>
        <strain evidence="2 3">Poly30</strain>
    </source>
</reference>
<evidence type="ECO:0000256" key="1">
    <source>
        <dbReference type="SAM" id="MobiDB-lite"/>
    </source>
</evidence>
<protein>
    <submittedName>
        <fullName evidence="2">Uncharacterized protein</fullName>
    </submittedName>
</protein>
<organism evidence="2 3">
    <name type="scientific">Saltatorellus ferox</name>
    <dbReference type="NCBI Taxonomy" id="2528018"/>
    <lineage>
        <taxon>Bacteria</taxon>
        <taxon>Pseudomonadati</taxon>
        <taxon>Planctomycetota</taxon>
        <taxon>Planctomycetia</taxon>
        <taxon>Planctomycetia incertae sedis</taxon>
        <taxon>Saltatorellus</taxon>
    </lineage>
</organism>
<feature type="compositionally biased region" description="Basic and acidic residues" evidence="1">
    <location>
        <begin position="348"/>
        <end position="357"/>
    </location>
</feature>
<gene>
    <name evidence="2" type="ORF">Poly30_44110</name>
</gene>
<feature type="region of interest" description="Disordered" evidence="1">
    <location>
        <begin position="247"/>
        <end position="357"/>
    </location>
</feature>
<dbReference type="Proteomes" id="UP000320390">
    <property type="component" value="Chromosome"/>
</dbReference>
<dbReference type="AlphaFoldDB" id="A0A518EXN2"/>
<feature type="compositionally biased region" description="Basic and acidic residues" evidence="1">
    <location>
        <begin position="280"/>
        <end position="295"/>
    </location>
</feature>
<feature type="compositionally biased region" description="Basic and acidic residues" evidence="1">
    <location>
        <begin position="247"/>
        <end position="257"/>
    </location>
</feature>
<proteinExistence type="predicted"/>
<feature type="compositionally biased region" description="Basic residues" evidence="1">
    <location>
        <begin position="270"/>
        <end position="279"/>
    </location>
</feature>
<accession>A0A518EXN2</accession>
<keyword evidence="3" id="KW-1185">Reference proteome</keyword>
<name>A0A518EXN2_9BACT</name>
<dbReference type="EMBL" id="CP036434">
    <property type="protein sequence ID" value="QDV08856.1"/>
    <property type="molecule type" value="Genomic_DNA"/>
</dbReference>
<evidence type="ECO:0000313" key="3">
    <source>
        <dbReference type="Proteomes" id="UP000320390"/>
    </source>
</evidence>
<evidence type="ECO:0000313" key="2">
    <source>
        <dbReference type="EMBL" id="QDV08856.1"/>
    </source>
</evidence>